<organism evidence="1 2">
    <name type="scientific">Didymella exigua CBS 183.55</name>
    <dbReference type="NCBI Taxonomy" id="1150837"/>
    <lineage>
        <taxon>Eukaryota</taxon>
        <taxon>Fungi</taxon>
        <taxon>Dikarya</taxon>
        <taxon>Ascomycota</taxon>
        <taxon>Pezizomycotina</taxon>
        <taxon>Dothideomycetes</taxon>
        <taxon>Pleosporomycetidae</taxon>
        <taxon>Pleosporales</taxon>
        <taxon>Pleosporineae</taxon>
        <taxon>Didymellaceae</taxon>
        <taxon>Didymella</taxon>
    </lineage>
</organism>
<evidence type="ECO:0000313" key="1">
    <source>
        <dbReference type="EMBL" id="KAF1922231.1"/>
    </source>
</evidence>
<name>A0A6A5R2F6_9PLEO</name>
<evidence type="ECO:0000313" key="2">
    <source>
        <dbReference type="Proteomes" id="UP000800082"/>
    </source>
</evidence>
<gene>
    <name evidence="1" type="ORF">M421DRAFT_96869</name>
</gene>
<dbReference type="Proteomes" id="UP000800082">
    <property type="component" value="Unassembled WGS sequence"/>
</dbReference>
<dbReference type="RefSeq" id="XP_033442485.1">
    <property type="nucleotide sequence ID" value="XM_033598433.1"/>
</dbReference>
<sequence length="197" mass="22475">MVPDPQLYQTDWHLSNNVGLTYNDPYSRKIHLFTMSTTAMKNMGIKKPIDIVGHWAICVNGWVFELGRDITQKKKKDQYGYRPIQELAFVRKRKDQGKDIMYGYIGDLVLPYSPGQIDEIAKLVWELSLRKKYVYDEYNCQVFIRLLVEIIGDYNARANFPAFLDKWVKGAQNTRDGGSFAFAAGATLIAAGPVHGC</sequence>
<keyword evidence="2" id="KW-1185">Reference proteome</keyword>
<protein>
    <submittedName>
        <fullName evidence="1">Uncharacterized protein</fullName>
    </submittedName>
</protein>
<dbReference type="GeneID" id="54356100"/>
<dbReference type="AlphaFoldDB" id="A0A6A5R2F6"/>
<dbReference type="OrthoDB" id="3788365at2759"/>
<proteinExistence type="predicted"/>
<accession>A0A6A5R2F6</accession>
<dbReference type="EMBL" id="ML979045">
    <property type="protein sequence ID" value="KAF1922231.1"/>
    <property type="molecule type" value="Genomic_DNA"/>
</dbReference>
<reference evidence="1" key="1">
    <citation type="journal article" date="2020" name="Stud. Mycol.">
        <title>101 Dothideomycetes genomes: a test case for predicting lifestyles and emergence of pathogens.</title>
        <authorList>
            <person name="Haridas S."/>
            <person name="Albert R."/>
            <person name="Binder M."/>
            <person name="Bloem J."/>
            <person name="Labutti K."/>
            <person name="Salamov A."/>
            <person name="Andreopoulos B."/>
            <person name="Baker S."/>
            <person name="Barry K."/>
            <person name="Bills G."/>
            <person name="Bluhm B."/>
            <person name="Cannon C."/>
            <person name="Castanera R."/>
            <person name="Culley D."/>
            <person name="Daum C."/>
            <person name="Ezra D."/>
            <person name="Gonzalez J."/>
            <person name="Henrissat B."/>
            <person name="Kuo A."/>
            <person name="Liang C."/>
            <person name="Lipzen A."/>
            <person name="Lutzoni F."/>
            <person name="Magnuson J."/>
            <person name="Mondo S."/>
            <person name="Nolan M."/>
            <person name="Ohm R."/>
            <person name="Pangilinan J."/>
            <person name="Park H.-J."/>
            <person name="Ramirez L."/>
            <person name="Alfaro M."/>
            <person name="Sun H."/>
            <person name="Tritt A."/>
            <person name="Yoshinaga Y."/>
            <person name="Zwiers L.-H."/>
            <person name="Turgeon B."/>
            <person name="Goodwin S."/>
            <person name="Spatafora J."/>
            <person name="Crous P."/>
            <person name="Grigoriev I."/>
        </authorList>
    </citation>
    <scope>NUCLEOTIDE SEQUENCE</scope>
    <source>
        <strain evidence="1">CBS 183.55</strain>
    </source>
</reference>